<keyword evidence="2" id="KW-1185">Reference proteome</keyword>
<dbReference type="InterPro" id="IPR029063">
    <property type="entry name" value="SAM-dependent_MTases_sf"/>
</dbReference>
<dbReference type="EMBL" id="BPLQ01003813">
    <property type="protein sequence ID" value="GIY03498.1"/>
    <property type="molecule type" value="Genomic_DNA"/>
</dbReference>
<gene>
    <name evidence="1" type="ORF">CDAR_377981</name>
</gene>
<proteinExistence type="predicted"/>
<dbReference type="SUPFAM" id="SSF53335">
    <property type="entry name" value="S-adenosyl-L-methionine-dependent methyltransferases"/>
    <property type="match status" value="1"/>
</dbReference>
<evidence type="ECO:0000313" key="1">
    <source>
        <dbReference type="EMBL" id="GIY03498.1"/>
    </source>
</evidence>
<evidence type="ECO:0000313" key="2">
    <source>
        <dbReference type="Proteomes" id="UP001054837"/>
    </source>
</evidence>
<reference evidence="1 2" key="1">
    <citation type="submission" date="2021-06" db="EMBL/GenBank/DDBJ databases">
        <title>Caerostris darwini draft genome.</title>
        <authorList>
            <person name="Kono N."/>
            <person name="Arakawa K."/>
        </authorList>
    </citation>
    <scope>NUCLEOTIDE SEQUENCE [LARGE SCALE GENOMIC DNA]</scope>
</reference>
<name>A0AAV4Q7Y8_9ARAC</name>
<dbReference type="Gene3D" id="3.40.50.150">
    <property type="entry name" value="Vaccinia Virus protein VP39"/>
    <property type="match status" value="1"/>
</dbReference>
<comment type="caution">
    <text evidence="1">The sequence shown here is derived from an EMBL/GenBank/DDBJ whole genome shotgun (WGS) entry which is preliminary data.</text>
</comment>
<protein>
    <submittedName>
        <fullName evidence="1">Uncharacterized protein</fullName>
    </submittedName>
</protein>
<sequence>MGRPNNKIGIYLLPSLVRRYEKGFQNIYRLLKPGGKAAICFVMQSIFYDAMKEMENSKWRSYYEAVGNYLPDSHLNKRKASYYEQMLKGVGFEILHLKEESTTGCIFIGRRLQK</sequence>
<dbReference type="Proteomes" id="UP001054837">
    <property type="component" value="Unassembled WGS sequence"/>
</dbReference>
<dbReference type="AlphaFoldDB" id="A0AAV4Q7Y8"/>
<accession>A0AAV4Q7Y8</accession>
<organism evidence="1 2">
    <name type="scientific">Caerostris darwini</name>
    <dbReference type="NCBI Taxonomy" id="1538125"/>
    <lineage>
        <taxon>Eukaryota</taxon>
        <taxon>Metazoa</taxon>
        <taxon>Ecdysozoa</taxon>
        <taxon>Arthropoda</taxon>
        <taxon>Chelicerata</taxon>
        <taxon>Arachnida</taxon>
        <taxon>Araneae</taxon>
        <taxon>Araneomorphae</taxon>
        <taxon>Entelegynae</taxon>
        <taxon>Araneoidea</taxon>
        <taxon>Araneidae</taxon>
        <taxon>Caerostris</taxon>
    </lineage>
</organism>